<evidence type="ECO:0000256" key="5">
    <source>
        <dbReference type="ARBA" id="ARBA00022723"/>
    </source>
</evidence>
<comment type="similarity">
    <text evidence="10">Belongs to the ARTD/PARP family.</text>
</comment>
<feature type="compositionally biased region" description="Polar residues" evidence="12">
    <location>
        <begin position="188"/>
        <end position="215"/>
    </location>
</feature>
<dbReference type="PROSITE" id="PS50103">
    <property type="entry name" value="ZF_C3H1"/>
    <property type="match status" value="2"/>
</dbReference>
<dbReference type="GO" id="GO:0005634">
    <property type="term" value="C:nucleus"/>
    <property type="evidence" value="ECO:0007669"/>
    <property type="project" value="UniProtKB-SubCell"/>
</dbReference>
<dbReference type="GO" id="GO:0005737">
    <property type="term" value="C:cytoplasm"/>
    <property type="evidence" value="ECO:0007669"/>
    <property type="project" value="UniProtKB-SubCell"/>
</dbReference>
<dbReference type="PROSITE" id="PS50918">
    <property type="entry name" value="WWE"/>
    <property type="match status" value="1"/>
</dbReference>
<dbReference type="GO" id="GO:1990404">
    <property type="term" value="F:NAD+-protein mono-ADP-ribosyltransferase activity"/>
    <property type="evidence" value="ECO:0007669"/>
    <property type="project" value="TreeGrafter"/>
</dbReference>
<evidence type="ECO:0000256" key="2">
    <source>
        <dbReference type="ARBA" id="ARBA00004496"/>
    </source>
</evidence>
<dbReference type="AlphaFoldDB" id="A0AAW0WV23"/>
<dbReference type="InterPro" id="IPR037197">
    <property type="entry name" value="WWE_dom_sf"/>
</dbReference>
<organism evidence="15 16">
    <name type="scientific">Cherax quadricarinatus</name>
    <name type="common">Australian red claw crayfish</name>
    <dbReference type="NCBI Taxonomy" id="27406"/>
    <lineage>
        <taxon>Eukaryota</taxon>
        <taxon>Metazoa</taxon>
        <taxon>Ecdysozoa</taxon>
        <taxon>Arthropoda</taxon>
        <taxon>Crustacea</taxon>
        <taxon>Multicrustacea</taxon>
        <taxon>Malacostraca</taxon>
        <taxon>Eumalacostraca</taxon>
        <taxon>Eucarida</taxon>
        <taxon>Decapoda</taxon>
        <taxon>Pleocyemata</taxon>
        <taxon>Astacidea</taxon>
        <taxon>Parastacoidea</taxon>
        <taxon>Parastacidae</taxon>
        <taxon>Cherax</taxon>
    </lineage>
</organism>
<feature type="compositionally biased region" description="Low complexity" evidence="12">
    <location>
        <begin position="86"/>
        <end position="95"/>
    </location>
</feature>
<feature type="compositionally biased region" description="Basic residues" evidence="12">
    <location>
        <begin position="11"/>
        <end position="21"/>
    </location>
</feature>
<keyword evidence="16" id="KW-1185">Reference proteome</keyword>
<evidence type="ECO:0000256" key="9">
    <source>
        <dbReference type="ARBA" id="ARBA00023242"/>
    </source>
</evidence>
<dbReference type="Pfam" id="PF25261">
    <property type="entry name" value="zf-CCCH_PARP12"/>
    <property type="match status" value="1"/>
</dbReference>
<dbReference type="GO" id="GO:0003950">
    <property type="term" value="F:NAD+ poly-ADP-ribosyltransferase activity"/>
    <property type="evidence" value="ECO:0007669"/>
    <property type="project" value="TreeGrafter"/>
</dbReference>
<evidence type="ECO:0000256" key="4">
    <source>
        <dbReference type="ARBA" id="ARBA00022553"/>
    </source>
</evidence>
<feature type="region of interest" description="Disordered" evidence="12">
    <location>
        <begin position="517"/>
        <end position="585"/>
    </location>
</feature>
<keyword evidence="5 11" id="KW-0479">Metal-binding</keyword>
<evidence type="ECO:0000259" key="14">
    <source>
        <dbReference type="PROSITE" id="PS50918"/>
    </source>
</evidence>
<dbReference type="SUPFAM" id="SSF56399">
    <property type="entry name" value="ADP-ribosylation"/>
    <property type="match status" value="1"/>
</dbReference>
<feature type="domain" description="WWE" evidence="14">
    <location>
        <begin position="718"/>
        <end position="807"/>
    </location>
</feature>
<dbReference type="GO" id="GO:0008270">
    <property type="term" value="F:zinc ion binding"/>
    <property type="evidence" value="ECO:0007669"/>
    <property type="project" value="UniProtKB-KW"/>
</dbReference>
<keyword evidence="7 11" id="KW-0863">Zinc-finger</keyword>
<evidence type="ECO:0000256" key="10">
    <source>
        <dbReference type="ARBA" id="ARBA00024347"/>
    </source>
</evidence>
<evidence type="ECO:0000256" key="12">
    <source>
        <dbReference type="SAM" id="MobiDB-lite"/>
    </source>
</evidence>
<dbReference type="Gene3D" id="3.30.720.50">
    <property type="match status" value="2"/>
</dbReference>
<evidence type="ECO:0000313" key="15">
    <source>
        <dbReference type="EMBL" id="KAK8736198.1"/>
    </source>
</evidence>
<dbReference type="EMBL" id="JARKIK010000044">
    <property type="protein sequence ID" value="KAK8736198.1"/>
    <property type="molecule type" value="Genomic_DNA"/>
</dbReference>
<keyword evidence="8 11" id="KW-0862">Zinc</keyword>
<feature type="domain" description="C3H1-type" evidence="13">
    <location>
        <begin position="377"/>
        <end position="399"/>
    </location>
</feature>
<evidence type="ECO:0000256" key="11">
    <source>
        <dbReference type="PROSITE-ProRule" id="PRU00723"/>
    </source>
</evidence>
<keyword evidence="3" id="KW-0963">Cytoplasm</keyword>
<protein>
    <submittedName>
        <fullName evidence="15">Uncharacterized protein</fullName>
    </submittedName>
</protein>
<feature type="compositionally biased region" description="Basic residues" evidence="12">
    <location>
        <begin position="96"/>
        <end position="106"/>
    </location>
</feature>
<dbReference type="SUPFAM" id="SSF117839">
    <property type="entry name" value="WWE domain"/>
    <property type="match status" value="2"/>
</dbReference>
<dbReference type="Gene3D" id="4.10.1000.10">
    <property type="entry name" value="Zinc finger, CCCH-type"/>
    <property type="match status" value="1"/>
</dbReference>
<evidence type="ECO:0000313" key="16">
    <source>
        <dbReference type="Proteomes" id="UP001445076"/>
    </source>
</evidence>
<accession>A0AAW0WV23</accession>
<dbReference type="Pfam" id="PF02825">
    <property type="entry name" value="WWE"/>
    <property type="match status" value="2"/>
</dbReference>
<dbReference type="Gene3D" id="3.90.228.10">
    <property type="match status" value="2"/>
</dbReference>
<evidence type="ECO:0000256" key="7">
    <source>
        <dbReference type="ARBA" id="ARBA00022771"/>
    </source>
</evidence>
<dbReference type="InterPro" id="IPR004170">
    <property type="entry name" value="WWE_dom"/>
</dbReference>
<feature type="region of interest" description="Disordered" evidence="12">
    <location>
        <begin position="86"/>
        <end position="258"/>
    </location>
</feature>
<dbReference type="Proteomes" id="UP001445076">
    <property type="component" value="Unassembled WGS sequence"/>
</dbReference>
<keyword evidence="9" id="KW-0539">Nucleus</keyword>
<dbReference type="SMART" id="SM00678">
    <property type="entry name" value="WWE"/>
    <property type="match status" value="1"/>
</dbReference>
<feature type="domain" description="C3H1-type" evidence="13">
    <location>
        <begin position="431"/>
        <end position="459"/>
    </location>
</feature>
<dbReference type="PANTHER" id="PTHR45740">
    <property type="entry name" value="POLY [ADP-RIBOSE] POLYMERASE"/>
    <property type="match status" value="1"/>
</dbReference>
<reference evidence="15 16" key="1">
    <citation type="journal article" date="2024" name="BMC Genomics">
        <title>Genome assembly of redclaw crayfish (Cherax quadricarinatus) provides insights into its immune adaptation and hypoxia tolerance.</title>
        <authorList>
            <person name="Liu Z."/>
            <person name="Zheng J."/>
            <person name="Li H."/>
            <person name="Fang K."/>
            <person name="Wang S."/>
            <person name="He J."/>
            <person name="Zhou D."/>
            <person name="Weng S."/>
            <person name="Chi M."/>
            <person name="Gu Z."/>
            <person name="He J."/>
            <person name="Li F."/>
            <person name="Wang M."/>
        </authorList>
    </citation>
    <scope>NUCLEOTIDE SEQUENCE [LARGE SCALE GENOMIC DNA]</scope>
    <source>
        <strain evidence="15">ZL_2023a</strain>
    </source>
</reference>
<evidence type="ECO:0000256" key="3">
    <source>
        <dbReference type="ARBA" id="ARBA00022490"/>
    </source>
</evidence>
<feature type="zinc finger region" description="C3H1-type" evidence="11">
    <location>
        <begin position="431"/>
        <end position="459"/>
    </location>
</feature>
<evidence type="ECO:0000259" key="13">
    <source>
        <dbReference type="PROSITE" id="PS50103"/>
    </source>
</evidence>
<evidence type="ECO:0000256" key="1">
    <source>
        <dbReference type="ARBA" id="ARBA00004123"/>
    </source>
</evidence>
<comment type="subcellular location">
    <subcellularLocation>
        <location evidence="2">Cytoplasm</location>
    </subcellularLocation>
    <subcellularLocation>
        <location evidence="1">Nucleus</location>
    </subcellularLocation>
</comment>
<comment type="caution">
    <text evidence="15">The sequence shown here is derived from an EMBL/GenBank/DDBJ whole genome shotgun (WGS) entry which is preliminary data.</text>
</comment>
<evidence type="ECO:0000256" key="6">
    <source>
        <dbReference type="ARBA" id="ARBA00022737"/>
    </source>
</evidence>
<dbReference type="InterPro" id="IPR051712">
    <property type="entry name" value="ARTD-AVP"/>
</dbReference>
<dbReference type="PANTHER" id="PTHR45740:SF2">
    <property type="entry name" value="POLY [ADP-RIBOSE] POLYMERASE"/>
    <property type="match status" value="1"/>
</dbReference>
<sequence>MCDRGSGRGYGRGRGRGRGRGMHNFQQTMDANFQELDKNTRLLRVISDTVNALLPQAEAVQRLTNQNVQNKRGSQSMMNLSCEGNQQFNRSSNQRQSHRGFSRRGGRGNYFGCQNELPQQQRQGNHGPGQPLERNRYNHSPSPSYCPPLNERPPHYQPHSWNSENSHYRTHKRADYHPQAHISGNFHPATQNWGKNKSSSDYQNSEGQNYQTSQYGPPPWHESKTGQHCNPSPPPSYEESVGENYNRKTPSAPPLMDIYEDNDSFQQQRKEYGPKKNQDLQDDSQKMGHISVLSPAELVKILSHFNGQWSTVETLSKQVQRSVDEIMRVVKSHKDIFSYMGVEDGIAVELVPKIRLCSEYFTANGCLALKSCSDIHMCKFFVIGFCEAGVKCRYGHKWDTDHNSAILSKLYLDVINKSDLYHLMRKVCKGNVSLQICEYYNRKRGCMKNEGCSRLHICKEYLINGGKCLFQNCSFNHDVFNGHCKRLLKRYGISTNESQRDILLNILSSIRKENDDQLSSVSSGNLKMRRKKKATNSDENGSGSETSCDEDSSDSSSDSDSQYSNVTHKRKGKETSRKVETNIKREKEHTKMTVQSTDVYGDVEVPAICIYAINDKCLNTNKGCKYLHAKSNFHWQFQKANKWYNFRIFHSKALETAYRDASKDKFQMPTIDTNISQSCAKEILNILGTKSWIADFKDMSIEDSSGTQLKIRRVSTRSAGESKSPNSTVYDWFFLDEQGKWICYGEVDSLGKQELACSTTSDSIEKQYLSDPSSSMLISNIKFTYKLNFAQMTQTNMKTNKVREIRRRPSQIHSRKKTLPDKSQNCLPSHWIPMSANQTHILVALNPNSPEYQKVTSRLRLTLPTVKVQKLQRLQNPYLWLQLENKKADLSRSAAIARSSCTRDVNGHFILILAEVIIGTVAKGSPTLTRPPTNNLTNTMYDTTVDNVYAPNIFVKYEKMEYYPEYIIEFC</sequence>
<feature type="compositionally biased region" description="Basic and acidic residues" evidence="12">
    <location>
        <begin position="573"/>
        <end position="585"/>
    </location>
</feature>
<gene>
    <name evidence="15" type="ORF">OTU49_004864</name>
</gene>
<proteinExistence type="inferred from homology"/>
<dbReference type="InterPro" id="IPR018123">
    <property type="entry name" value="WWE-dom_subgr"/>
</dbReference>
<evidence type="ECO:0000256" key="8">
    <source>
        <dbReference type="ARBA" id="ARBA00022833"/>
    </source>
</evidence>
<keyword evidence="6" id="KW-0677">Repeat</keyword>
<feature type="zinc finger region" description="C3H1-type" evidence="11">
    <location>
        <begin position="377"/>
        <end position="399"/>
    </location>
</feature>
<dbReference type="InterPro" id="IPR057602">
    <property type="entry name" value="Zfn-CCCH_PARP12"/>
</dbReference>
<name>A0AAW0WV23_CHEQU</name>
<dbReference type="InterPro" id="IPR000571">
    <property type="entry name" value="Znf_CCCH"/>
</dbReference>
<feature type="region of interest" description="Disordered" evidence="12">
    <location>
        <begin position="1"/>
        <end position="23"/>
    </location>
</feature>
<keyword evidence="4" id="KW-0597">Phosphoprotein</keyword>